<keyword evidence="12" id="KW-0255">Endonuclease</keyword>
<dbReference type="GO" id="GO:0016779">
    <property type="term" value="F:nucleotidyltransferase activity"/>
    <property type="evidence" value="ECO:0007669"/>
    <property type="project" value="UniProtKB-KW"/>
</dbReference>
<evidence type="ECO:0000259" key="20">
    <source>
        <dbReference type="PROSITE" id="PS52020"/>
    </source>
</evidence>
<evidence type="ECO:0000256" key="10">
    <source>
        <dbReference type="ARBA" id="ARBA00022723"/>
    </source>
</evidence>
<dbReference type="PROSITE" id="PS52020">
    <property type="entry name" value="CRESS_DNA_REP"/>
    <property type="match status" value="1"/>
</dbReference>
<evidence type="ECO:0000256" key="19">
    <source>
        <dbReference type="ARBA" id="ARBA00049360"/>
    </source>
</evidence>
<sequence>MSNGQRSKGWCFTINNPTGWDEADVSSLQSATVYGVVGKEVGEEGTPHLQGFMRFNTATRFERVKRLLPRAHLEPQRGSIQQAAEYCKKDGDFTEWGDMPGQARNNKERWKFIIERAELGDLNAIKDEYPGEYLRYFEKLRSLHRRPLFSIPTLQNEWWWGPTGTGKSRKVWEDYPEHYAKMLNKWWDGYQDEEVVVIEEWCPKNECTASALKIWADRYPFNAEIKGGLLRKIRPKKIIVTSNYSIDQCFERSEDRDPIKRRFKSIHFDGFLEGLLFNSP</sequence>
<dbReference type="GO" id="GO:0006260">
    <property type="term" value="P:DNA replication"/>
    <property type="evidence" value="ECO:0007669"/>
    <property type="project" value="UniProtKB-KW"/>
</dbReference>
<protein>
    <recommendedName>
        <fullName evidence="4">Replication-associated protein</fullName>
    </recommendedName>
    <alternativeName>
        <fullName evidence="17">ATP-dependent helicase Rep</fullName>
    </alternativeName>
    <alternativeName>
        <fullName evidence="18">RepP</fullName>
    </alternativeName>
</protein>
<evidence type="ECO:0000256" key="11">
    <source>
        <dbReference type="ARBA" id="ARBA00022741"/>
    </source>
</evidence>
<evidence type="ECO:0000256" key="3">
    <source>
        <dbReference type="ARBA" id="ARBA00008545"/>
    </source>
</evidence>
<keyword evidence="6" id="KW-0808">Transferase</keyword>
<reference evidence="21" key="1">
    <citation type="submission" date="2020-11" db="EMBL/GenBank/DDBJ databases">
        <title>Viral genomes from river ports along the Yangtze River in China.</title>
        <authorList>
            <person name="Lu J."/>
            <person name="Shen Q."/>
            <person name="Yang S."/>
            <person name="Zhang W."/>
        </authorList>
    </citation>
    <scope>NUCLEOTIDE SEQUENCE</scope>
    <source>
        <strain evidence="21">2wh-CRESS-4</strain>
        <strain evidence="22">4zj-CRESS-5</strain>
    </source>
</reference>
<comment type="subcellular location">
    <subcellularLocation>
        <location evidence="2">Host nucleus</location>
    </subcellularLocation>
</comment>
<evidence type="ECO:0000256" key="12">
    <source>
        <dbReference type="ARBA" id="ARBA00022759"/>
    </source>
</evidence>
<dbReference type="GO" id="GO:0016787">
    <property type="term" value="F:hydrolase activity"/>
    <property type="evidence" value="ECO:0007669"/>
    <property type="project" value="UniProtKB-KW"/>
</dbReference>
<evidence type="ECO:0000256" key="5">
    <source>
        <dbReference type="ARBA" id="ARBA00022562"/>
    </source>
</evidence>
<comment type="cofactor">
    <cofactor evidence="1">
        <name>Mn(2+)</name>
        <dbReference type="ChEBI" id="CHEBI:29035"/>
    </cofactor>
</comment>
<evidence type="ECO:0000256" key="13">
    <source>
        <dbReference type="ARBA" id="ARBA00022801"/>
    </source>
</evidence>
<comment type="catalytic activity">
    <reaction evidence="19">
        <text>ATP + H2O = ADP + phosphate + H(+)</text>
        <dbReference type="Rhea" id="RHEA:13065"/>
        <dbReference type="ChEBI" id="CHEBI:15377"/>
        <dbReference type="ChEBI" id="CHEBI:15378"/>
        <dbReference type="ChEBI" id="CHEBI:30616"/>
        <dbReference type="ChEBI" id="CHEBI:43474"/>
        <dbReference type="ChEBI" id="CHEBI:456216"/>
    </reaction>
</comment>
<dbReference type="EMBL" id="MW346994">
    <property type="protein sequence ID" value="QRI44125.1"/>
    <property type="molecule type" value="Genomic_DNA"/>
</dbReference>
<name>A0A890UUZ7_9VIRU</name>
<evidence type="ECO:0000313" key="21">
    <source>
        <dbReference type="EMBL" id="QRI44125.1"/>
    </source>
</evidence>
<dbReference type="GO" id="GO:0003724">
    <property type="term" value="F:RNA helicase activity"/>
    <property type="evidence" value="ECO:0007669"/>
    <property type="project" value="InterPro"/>
</dbReference>
<evidence type="ECO:0000256" key="4">
    <source>
        <dbReference type="ARBA" id="ARBA00014531"/>
    </source>
</evidence>
<keyword evidence="7" id="KW-0548">Nucleotidyltransferase</keyword>
<evidence type="ECO:0000256" key="16">
    <source>
        <dbReference type="ARBA" id="ARBA00023268"/>
    </source>
</evidence>
<keyword evidence="14" id="KW-0190">Covalent protein-DNA linkage</keyword>
<dbReference type="GO" id="GO:0003723">
    <property type="term" value="F:RNA binding"/>
    <property type="evidence" value="ECO:0007669"/>
    <property type="project" value="InterPro"/>
</dbReference>
<dbReference type="Gene3D" id="3.40.1310.20">
    <property type="match status" value="1"/>
</dbReference>
<keyword evidence="11" id="KW-0547">Nucleotide-binding</keyword>
<keyword evidence="10" id="KW-0479">Metal-binding</keyword>
<keyword evidence="5" id="KW-1048">Host nucleus</keyword>
<comment type="similarity">
    <text evidence="3">Belongs to the nanoviruses/circoviruses replication-associated protein family.</text>
</comment>
<evidence type="ECO:0000256" key="8">
    <source>
        <dbReference type="ARBA" id="ARBA00022705"/>
    </source>
</evidence>
<dbReference type="EMBL" id="MW347482">
    <property type="protein sequence ID" value="QRI44143.1"/>
    <property type="molecule type" value="Genomic_DNA"/>
</dbReference>
<evidence type="ECO:0000256" key="14">
    <source>
        <dbReference type="ARBA" id="ARBA00023124"/>
    </source>
</evidence>
<keyword evidence="8" id="KW-0235">DNA replication</keyword>
<dbReference type="InterPro" id="IPR027417">
    <property type="entry name" value="P-loop_NTPase"/>
</dbReference>
<evidence type="ECO:0000256" key="15">
    <source>
        <dbReference type="ARBA" id="ARBA00023125"/>
    </source>
</evidence>
<organism evidence="21">
    <name type="scientific">Cressdnaviricota sp</name>
    <dbReference type="NCBI Taxonomy" id="2748378"/>
    <lineage>
        <taxon>Viruses</taxon>
        <taxon>Monodnaviria</taxon>
        <taxon>Shotokuvirae</taxon>
        <taxon>Cressdnaviricota</taxon>
    </lineage>
</organism>
<evidence type="ECO:0000256" key="6">
    <source>
        <dbReference type="ARBA" id="ARBA00022679"/>
    </source>
</evidence>
<feature type="domain" description="CRESS-DNA virus Rep endonuclease" evidence="20">
    <location>
        <begin position="4"/>
        <end position="99"/>
    </location>
</feature>
<evidence type="ECO:0000256" key="18">
    <source>
        <dbReference type="ARBA" id="ARBA00032243"/>
    </source>
</evidence>
<dbReference type="SUPFAM" id="SSF52540">
    <property type="entry name" value="P-loop containing nucleoside triphosphate hydrolases"/>
    <property type="match status" value="1"/>
</dbReference>
<dbReference type="Pfam" id="PF02407">
    <property type="entry name" value="Viral_Rep"/>
    <property type="match status" value="1"/>
</dbReference>
<keyword evidence="15" id="KW-0238">DNA-binding</keyword>
<evidence type="ECO:0000256" key="9">
    <source>
        <dbReference type="ARBA" id="ARBA00022722"/>
    </source>
</evidence>
<accession>A0A890UUZ7</accession>
<evidence type="ECO:0000256" key="2">
    <source>
        <dbReference type="ARBA" id="ARBA00004147"/>
    </source>
</evidence>
<evidence type="ECO:0000256" key="1">
    <source>
        <dbReference type="ARBA" id="ARBA00001936"/>
    </source>
</evidence>
<evidence type="ECO:0000256" key="17">
    <source>
        <dbReference type="ARBA" id="ARBA00030754"/>
    </source>
</evidence>
<dbReference type="Gene3D" id="3.40.50.300">
    <property type="entry name" value="P-loop containing nucleotide triphosphate hydrolases"/>
    <property type="match status" value="1"/>
</dbReference>
<dbReference type="Pfam" id="PF00910">
    <property type="entry name" value="RNA_helicase"/>
    <property type="match status" value="1"/>
</dbReference>
<keyword evidence="9" id="KW-0540">Nuclease</keyword>
<dbReference type="InterPro" id="IPR049912">
    <property type="entry name" value="CRESS_DNA_REP"/>
</dbReference>
<keyword evidence="16" id="KW-0511">Multifunctional enzyme</keyword>
<dbReference type="InterPro" id="IPR000605">
    <property type="entry name" value="Helicase_SF3_ssDNA/RNA_vir"/>
</dbReference>
<dbReference type="GO" id="GO:0003677">
    <property type="term" value="F:DNA binding"/>
    <property type="evidence" value="ECO:0007669"/>
    <property type="project" value="UniProtKB-KW"/>
</dbReference>
<dbReference type="GO" id="GO:0042025">
    <property type="term" value="C:host cell nucleus"/>
    <property type="evidence" value="ECO:0007669"/>
    <property type="project" value="UniProtKB-SubCell"/>
</dbReference>
<evidence type="ECO:0000313" key="22">
    <source>
        <dbReference type="EMBL" id="QRI44143.1"/>
    </source>
</evidence>
<proteinExistence type="inferred from homology"/>
<dbReference type="GO" id="GO:0004519">
    <property type="term" value="F:endonuclease activity"/>
    <property type="evidence" value="ECO:0007669"/>
    <property type="project" value="UniProtKB-KW"/>
</dbReference>
<evidence type="ECO:0000256" key="7">
    <source>
        <dbReference type="ARBA" id="ARBA00022695"/>
    </source>
</evidence>
<dbReference type="GO" id="GO:0000166">
    <property type="term" value="F:nucleotide binding"/>
    <property type="evidence" value="ECO:0007669"/>
    <property type="project" value="UniProtKB-KW"/>
</dbReference>
<keyword evidence="13" id="KW-0378">Hydrolase</keyword>
<dbReference type="GO" id="GO:0046872">
    <property type="term" value="F:metal ion binding"/>
    <property type="evidence" value="ECO:0007669"/>
    <property type="project" value="UniProtKB-KW"/>
</dbReference>